<keyword evidence="7" id="KW-1185">Reference proteome</keyword>
<dbReference type="SMART" id="SM00346">
    <property type="entry name" value="HTH_ICLR"/>
    <property type="match status" value="1"/>
</dbReference>
<dbReference type="InterPro" id="IPR036390">
    <property type="entry name" value="WH_DNA-bd_sf"/>
</dbReference>
<dbReference type="PANTHER" id="PTHR30136">
    <property type="entry name" value="HELIX-TURN-HELIX TRANSCRIPTIONAL REGULATOR, ICLR FAMILY"/>
    <property type="match status" value="1"/>
</dbReference>
<name>A0ABP6T8U0_9ACTN</name>
<dbReference type="SUPFAM" id="SSF46785">
    <property type="entry name" value="Winged helix' DNA-binding domain"/>
    <property type="match status" value="1"/>
</dbReference>
<evidence type="ECO:0000256" key="3">
    <source>
        <dbReference type="ARBA" id="ARBA00023163"/>
    </source>
</evidence>
<feature type="domain" description="IclR-ED" evidence="5">
    <location>
        <begin position="79"/>
        <end position="262"/>
    </location>
</feature>
<dbReference type="Pfam" id="PF09339">
    <property type="entry name" value="HTH_IclR"/>
    <property type="match status" value="1"/>
</dbReference>
<proteinExistence type="predicted"/>
<feature type="domain" description="HTH iclR-type" evidence="4">
    <location>
        <begin position="16"/>
        <end position="78"/>
    </location>
</feature>
<keyword evidence="3" id="KW-0804">Transcription</keyword>
<accession>A0ABP6T8U0</accession>
<dbReference type="PROSITE" id="PS51077">
    <property type="entry name" value="HTH_ICLR"/>
    <property type="match status" value="1"/>
</dbReference>
<keyword evidence="2" id="KW-0238">DNA-binding</keyword>
<dbReference type="InterPro" id="IPR029016">
    <property type="entry name" value="GAF-like_dom_sf"/>
</dbReference>
<sequence>MSNPALTYDRDMPGSVQSIERAAAILRLLAGASGPLGVSEIAEALGLAKATAHGLLRTLHRVGFVDQDGTGGKYRLGHSLLDLGGGPLDLNELRSHAINWADPLAARTGEAVRIGALQTGAVIVVHHVFRPDDTQQKLDVGSSLPAHATALGKALLAYAPNAAVVLAKGLPPFSHRTITDPRILRAGLEEVRERGWAAEVEEMTVGQAGIAVPIRGHGGLVVGAIGVSGPVDRICDPGLRPRSALVNRVREAARAVSRDLTNN</sequence>
<dbReference type="PROSITE" id="PS51078">
    <property type="entry name" value="ICLR_ED"/>
    <property type="match status" value="1"/>
</dbReference>
<dbReference type="Proteomes" id="UP001501676">
    <property type="component" value="Unassembled WGS sequence"/>
</dbReference>
<comment type="caution">
    <text evidence="6">The sequence shown here is derived from an EMBL/GenBank/DDBJ whole genome shotgun (WGS) entry which is preliminary data.</text>
</comment>
<dbReference type="EMBL" id="BAAAYN010000047">
    <property type="protein sequence ID" value="GAA3395072.1"/>
    <property type="molecule type" value="Genomic_DNA"/>
</dbReference>
<evidence type="ECO:0000313" key="6">
    <source>
        <dbReference type="EMBL" id="GAA3395072.1"/>
    </source>
</evidence>
<evidence type="ECO:0000313" key="7">
    <source>
        <dbReference type="Proteomes" id="UP001501676"/>
    </source>
</evidence>
<dbReference type="InterPro" id="IPR036388">
    <property type="entry name" value="WH-like_DNA-bd_sf"/>
</dbReference>
<evidence type="ECO:0000256" key="2">
    <source>
        <dbReference type="ARBA" id="ARBA00023125"/>
    </source>
</evidence>
<evidence type="ECO:0000259" key="5">
    <source>
        <dbReference type="PROSITE" id="PS51078"/>
    </source>
</evidence>
<dbReference type="SUPFAM" id="SSF55781">
    <property type="entry name" value="GAF domain-like"/>
    <property type="match status" value="1"/>
</dbReference>
<evidence type="ECO:0000259" key="4">
    <source>
        <dbReference type="PROSITE" id="PS51077"/>
    </source>
</evidence>
<dbReference type="InterPro" id="IPR014757">
    <property type="entry name" value="Tscrpt_reg_IclR_C"/>
</dbReference>
<gene>
    <name evidence="6" type="ORF">GCM10020369_66830</name>
</gene>
<dbReference type="CDD" id="cd00090">
    <property type="entry name" value="HTH_ARSR"/>
    <property type="match status" value="1"/>
</dbReference>
<reference evidence="7" key="1">
    <citation type="journal article" date="2019" name="Int. J. Syst. Evol. Microbiol.">
        <title>The Global Catalogue of Microorganisms (GCM) 10K type strain sequencing project: providing services to taxonomists for standard genome sequencing and annotation.</title>
        <authorList>
            <consortium name="The Broad Institute Genomics Platform"/>
            <consortium name="The Broad Institute Genome Sequencing Center for Infectious Disease"/>
            <person name="Wu L."/>
            <person name="Ma J."/>
        </authorList>
    </citation>
    <scope>NUCLEOTIDE SEQUENCE [LARGE SCALE GENOMIC DNA]</scope>
    <source>
        <strain evidence="7">JCM 9458</strain>
    </source>
</reference>
<evidence type="ECO:0000256" key="1">
    <source>
        <dbReference type="ARBA" id="ARBA00023015"/>
    </source>
</evidence>
<dbReference type="InterPro" id="IPR011991">
    <property type="entry name" value="ArsR-like_HTH"/>
</dbReference>
<protein>
    <submittedName>
        <fullName evidence="6">IclR family transcriptional regulator</fullName>
    </submittedName>
</protein>
<dbReference type="Pfam" id="PF01614">
    <property type="entry name" value="IclR_C"/>
    <property type="match status" value="1"/>
</dbReference>
<organism evidence="6 7">
    <name type="scientific">Cryptosporangium minutisporangium</name>
    <dbReference type="NCBI Taxonomy" id="113569"/>
    <lineage>
        <taxon>Bacteria</taxon>
        <taxon>Bacillati</taxon>
        <taxon>Actinomycetota</taxon>
        <taxon>Actinomycetes</taxon>
        <taxon>Cryptosporangiales</taxon>
        <taxon>Cryptosporangiaceae</taxon>
        <taxon>Cryptosporangium</taxon>
    </lineage>
</organism>
<dbReference type="Gene3D" id="3.30.450.40">
    <property type="match status" value="1"/>
</dbReference>
<dbReference type="InterPro" id="IPR005471">
    <property type="entry name" value="Tscrpt_reg_IclR_N"/>
</dbReference>
<dbReference type="InterPro" id="IPR050707">
    <property type="entry name" value="HTH_MetabolicPath_Reg"/>
</dbReference>
<dbReference type="Gene3D" id="1.10.10.10">
    <property type="entry name" value="Winged helix-like DNA-binding domain superfamily/Winged helix DNA-binding domain"/>
    <property type="match status" value="1"/>
</dbReference>
<keyword evidence="1" id="KW-0805">Transcription regulation</keyword>
<dbReference type="PANTHER" id="PTHR30136:SF24">
    <property type="entry name" value="HTH-TYPE TRANSCRIPTIONAL REPRESSOR ALLR"/>
    <property type="match status" value="1"/>
</dbReference>